<keyword evidence="2" id="KW-1185">Reference proteome</keyword>
<evidence type="ECO:0000313" key="3">
    <source>
        <dbReference type="RefSeq" id="XP_026732387.1"/>
    </source>
</evidence>
<feature type="region of interest" description="Disordered" evidence="1">
    <location>
        <begin position="499"/>
        <end position="541"/>
    </location>
</feature>
<protein>
    <submittedName>
        <fullName evidence="3 4">Uncharacterized protein LOC113497174</fullName>
    </submittedName>
</protein>
<feature type="compositionally biased region" description="Basic residues" evidence="1">
    <location>
        <begin position="528"/>
        <end position="541"/>
    </location>
</feature>
<dbReference type="Proteomes" id="UP000322000">
    <property type="component" value="Chromosome 9"/>
</dbReference>
<sequence>MNNLEIDQSIEYVKNIVDNIRCISCDKLDGSRTRYSCGHAACSNCLVFAEECRICLSPAQSPCSQPQLDNVLTQRVQNATALLNAYQDLFNVDVFQRKRLSEQLRIEKELFPKCIQAPLKYENKRKSSGYSRFNKENRSSTFFPGEETSPYRENIMESSVSYVQKWLNKNEKDFSRKPFKDLSVNVQLNNLAGIQTSRSTIQKKKEDQIPVLTKSRKRSHFKTTTKNIPIPDKSRCSSGKFNRSSKRVKKELQLPKQSLQHVCENDESGIFMDEPIEIDDSQETIIDKDRKAWLAVIEAHKNESTSNTTLELSNVEITNTTKQIPLVSSIKCTTNENQITKIPFYKKGYIKETCKYCTGLPYEAASQSKEVEITIDSHSFTTTIKVLKDIGNKSNFCATNSVSVQTDLCEGTNDIGVKEPSVTTKVSDDARSEDLFAEEVKNNFVEHKNHISHNCVIIEESDSDTDIELSGPVPVKVDVHRSCEISEYGILSEVENIRKHDTRPRRGPRGLTPTSTDSSEKENFNPNRVKRQHSKKKKYSK</sequence>
<feature type="region of interest" description="Disordered" evidence="1">
    <location>
        <begin position="216"/>
        <end position="242"/>
    </location>
</feature>
<evidence type="ECO:0000256" key="1">
    <source>
        <dbReference type="SAM" id="MobiDB-lite"/>
    </source>
</evidence>
<evidence type="ECO:0000313" key="4">
    <source>
        <dbReference type="RefSeq" id="XP_026732388.1"/>
    </source>
</evidence>
<name>A0A7E5VVN5_TRINI</name>
<dbReference type="AlphaFoldDB" id="A0A7E5VVN5"/>
<proteinExistence type="predicted"/>
<dbReference type="RefSeq" id="XP_026732388.1">
    <property type="nucleotide sequence ID" value="XM_026876587.1"/>
</dbReference>
<dbReference type="GeneID" id="113497174"/>
<organism evidence="2 4">
    <name type="scientific">Trichoplusia ni</name>
    <name type="common">Cabbage looper</name>
    <dbReference type="NCBI Taxonomy" id="7111"/>
    <lineage>
        <taxon>Eukaryota</taxon>
        <taxon>Metazoa</taxon>
        <taxon>Ecdysozoa</taxon>
        <taxon>Arthropoda</taxon>
        <taxon>Hexapoda</taxon>
        <taxon>Insecta</taxon>
        <taxon>Pterygota</taxon>
        <taxon>Neoptera</taxon>
        <taxon>Endopterygota</taxon>
        <taxon>Lepidoptera</taxon>
        <taxon>Glossata</taxon>
        <taxon>Ditrysia</taxon>
        <taxon>Noctuoidea</taxon>
        <taxon>Noctuidae</taxon>
        <taxon>Plusiinae</taxon>
        <taxon>Trichoplusia</taxon>
    </lineage>
</organism>
<dbReference type="RefSeq" id="XP_026732387.1">
    <property type="nucleotide sequence ID" value="XM_026876586.1"/>
</dbReference>
<reference evidence="3 4" key="1">
    <citation type="submission" date="2025-04" db="UniProtKB">
        <authorList>
            <consortium name="RefSeq"/>
        </authorList>
    </citation>
    <scope>IDENTIFICATION</scope>
</reference>
<gene>
    <name evidence="3 4" type="primary">LOC113497174</name>
</gene>
<dbReference type="OrthoDB" id="7346979at2759"/>
<accession>A0A7E5VVN5</accession>
<evidence type="ECO:0000313" key="2">
    <source>
        <dbReference type="Proteomes" id="UP000322000"/>
    </source>
</evidence>
<dbReference type="KEGG" id="tnl:113497174"/>